<dbReference type="InterPro" id="IPR013087">
    <property type="entry name" value="Znf_C2H2_type"/>
</dbReference>
<feature type="domain" description="C2H2-type" evidence="2">
    <location>
        <begin position="2"/>
        <end position="25"/>
    </location>
</feature>
<reference evidence="3 4" key="1">
    <citation type="journal article" date="2023" name="Insect Mol. Biol.">
        <title>Genome sequencing provides insights into the evolution of gene families encoding plant cell wall-degrading enzymes in longhorned beetles.</title>
        <authorList>
            <person name="Shin N.R."/>
            <person name="Okamura Y."/>
            <person name="Kirsch R."/>
            <person name="Pauchet Y."/>
        </authorList>
    </citation>
    <scope>NUCLEOTIDE SEQUENCE [LARGE SCALE GENOMIC DNA]</scope>
    <source>
        <strain evidence="3">EAD_L_NR</strain>
    </source>
</reference>
<evidence type="ECO:0000313" key="4">
    <source>
        <dbReference type="Proteomes" id="UP001159042"/>
    </source>
</evidence>
<keyword evidence="4" id="KW-1185">Reference proteome</keyword>
<keyword evidence="1" id="KW-0863">Zinc-finger</keyword>
<sequence length="191" mass="21531">MNRCTECHIHFSKTSNLTAHMKRKHPDMLHVLAPHKNDKQSQSTVPCLECSKKIASLGNLRLHVKKQHPDKLEEIAPIKKKSHICPFCSLYKKKGINIRKLKTQGTNKIGGYCPARMNTKIMEDKTCVVNFCRSHIGHKQEGRGDGDNLMLIESDDEKMALINAVTETGLETESSLEEAKKKNIFAANRAV</sequence>
<dbReference type="AlphaFoldDB" id="A0AAV8V6K0"/>
<dbReference type="PROSITE" id="PS50157">
    <property type="entry name" value="ZINC_FINGER_C2H2_2"/>
    <property type="match status" value="1"/>
</dbReference>
<dbReference type="EMBL" id="JANEYG010000496">
    <property type="protein sequence ID" value="KAJ8909581.1"/>
    <property type="molecule type" value="Genomic_DNA"/>
</dbReference>
<evidence type="ECO:0000313" key="3">
    <source>
        <dbReference type="EMBL" id="KAJ8909581.1"/>
    </source>
</evidence>
<protein>
    <recommendedName>
        <fullName evidence="2">C2H2-type domain-containing protein</fullName>
    </recommendedName>
</protein>
<keyword evidence="1" id="KW-0479">Metal-binding</keyword>
<dbReference type="PANTHER" id="PTHR33936:SF24">
    <property type="entry name" value="C2H2-TYPE DOMAIN-CONTAINING PROTEIN"/>
    <property type="match status" value="1"/>
</dbReference>
<accession>A0AAV8V6K0</accession>
<dbReference type="Gene3D" id="3.30.160.60">
    <property type="entry name" value="Classic Zinc Finger"/>
    <property type="match status" value="1"/>
</dbReference>
<organism evidence="3 4">
    <name type="scientific">Exocentrus adspersus</name>
    <dbReference type="NCBI Taxonomy" id="1586481"/>
    <lineage>
        <taxon>Eukaryota</taxon>
        <taxon>Metazoa</taxon>
        <taxon>Ecdysozoa</taxon>
        <taxon>Arthropoda</taxon>
        <taxon>Hexapoda</taxon>
        <taxon>Insecta</taxon>
        <taxon>Pterygota</taxon>
        <taxon>Neoptera</taxon>
        <taxon>Endopterygota</taxon>
        <taxon>Coleoptera</taxon>
        <taxon>Polyphaga</taxon>
        <taxon>Cucujiformia</taxon>
        <taxon>Chrysomeloidea</taxon>
        <taxon>Cerambycidae</taxon>
        <taxon>Lamiinae</taxon>
        <taxon>Acanthocinini</taxon>
        <taxon>Exocentrus</taxon>
    </lineage>
</organism>
<dbReference type="GO" id="GO:0008270">
    <property type="term" value="F:zinc ion binding"/>
    <property type="evidence" value="ECO:0007669"/>
    <property type="project" value="UniProtKB-KW"/>
</dbReference>
<evidence type="ECO:0000256" key="1">
    <source>
        <dbReference type="PROSITE-ProRule" id="PRU00042"/>
    </source>
</evidence>
<proteinExistence type="predicted"/>
<comment type="caution">
    <text evidence="3">The sequence shown here is derived from an EMBL/GenBank/DDBJ whole genome shotgun (WGS) entry which is preliminary data.</text>
</comment>
<dbReference type="InterPro" id="IPR052797">
    <property type="entry name" value="RegFact_GeneExpr_CellDeath"/>
</dbReference>
<name>A0AAV8V6K0_9CUCU</name>
<gene>
    <name evidence="3" type="ORF">NQ315_005433</name>
</gene>
<dbReference type="PROSITE" id="PS00028">
    <property type="entry name" value="ZINC_FINGER_C2H2_1"/>
    <property type="match status" value="2"/>
</dbReference>
<dbReference type="Proteomes" id="UP001159042">
    <property type="component" value="Unassembled WGS sequence"/>
</dbReference>
<keyword evidence="1" id="KW-0862">Zinc</keyword>
<dbReference type="SMART" id="SM00355">
    <property type="entry name" value="ZnF_C2H2"/>
    <property type="match status" value="2"/>
</dbReference>
<evidence type="ECO:0000259" key="2">
    <source>
        <dbReference type="PROSITE" id="PS50157"/>
    </source>
</evidence>
<dbReference type="PANTHER" id="PTHR33936">
    <property type="entry name" value="PROTEIN CBG17840"/>
    <property type="match status" value="1"/>
</dbReference>